<sequence>MLPDVLMAVITLTADATVFSGLFPQEILMSERSSVGLVLLLIISWKHCTGKAQTPLRAKLSLHFEFISENILKSEIGNLTGHPFRKAKKALQYVSKWWFPLELLKLSQITALARVRGKHRGRSDRACSCCCPLIQATCSPLEDTCNFSPGPRNGVEPKRGFHSGEVPKHDLHRADKWRIQTFILVLTASTGCCSWMESDHRPHQEPLPVGEHITGARVKPQGDEMAMMPTLAAAPASVSSRRCCQMKVLQRTNVHLRWASCCVGYMKPQHEIAPVLSEAAEGFLLPNLKDWAMLRAGQASSVVYESISPWERSQRCDTDVMAGGAAAVWQAKRKKRCYQSLKGISHNCSGIFFDTQMSFGGLGKTLTVRKTIAFDSPGMKRALRLSTTEDLERKLNVSNVQARSNGFGLHPTLHGEIQDLSVLTSRWAFLQHRWKCDIQGLTFGCGSGPRRRGDGERGVLSRKGRPEPHLEFLAPNAERRGTILSTNNATQLSSLIDHGLSLELGFCGHHSNMQRLLMWMDLKVYCLGHNTPHSHVDVMLLDTGYLWKQQSCRRQQQIYSELPNIQCAAPAALADGPFTTKKNRTKISVYRAPDRDVAPSGQGYENTEEAFLPKKLNTVKLKQETTGGLVLSGQLTTGDLWPPFTFLPADGMFVEIGLNATQMSLAKGTLMVKEQLWGCHPKDEQAGNSDPSQTFSKALQATDKRAQQQGPSGGSACRFVRLLKEPGEGHPGKVAANISPPESHINSSKVLQAEVRSAAKGSEQKRRPKARQGGHSPQHSSSRIQTEAKPSAPTSYIQEAQREARGRNARLPFQLPGAPRHFSPVTGKTGHRFSPPGLEPQKNLFTENDGSERWRSSSQQHKSGFICNDSPPGPGQQQGAGPPTLGHLGVTTGQPEHLDLAVTLQEPLQITSGMCFSFKSNK</sequence>
<accession>R0JSK6</accession>
<dbReference type="AlphaFoldDB" id="R0JSK6"/>
<evidence type="ECO:0000256" key="1">
    <source>
        <dbReference type="SAM" id="MobiDB-lite"/>
    </source>
</evidence>
<organism evidence="2 3">
    <name type="scientific">Anas platyrhynchos</name>
    <name type="common">Mallard</name>
    <name type="synonym">Anas boschas</name>
    <dbReference type="NCBI Taxonomy" id="8839"/>
    <lineage>
        <taxon>Eukaryota</taxon>
        <taxon>Metazoa</taxon>
        <taxon>Chordata</taxon>
        <taxon>Craniata</taxon>
        <taxon>Vertebrata</taxon>
        <taxon>Euteleostomi</taxon>
        <taxon>Archelosauria</taxon>
        <taxon>Archosauria</taxon>
        <taxon>Dinosauria</taxon>
        <taxon>Saurischia</taxon>
        <taxon>Theropoda</taxon>
        <taxon>Coelurosauria</taxon>
        <taxon>Aves</taxon>
        <taxon>Neognathae</taxon>
        <taxon>Galloanserae</taxon>
        <taxon>Anseriformes</taxon>
        <taxon>Anatidae</taxon>
        <taxon>Anatinae</taxon>
        <taxon>Anas</taxon>
    </lineage>
</organism>
<name>R0JSK6_ANAPL</name>
<gene>
    <name evidence="2" type="ORF">Anapl_08078</name>
</gene>
<dbReference type="EMBL" id="KB743201">
    <property type="protein sequence ID" value="EOB00381.1"/>
    <property type="molecule type" value="Genomic_DNA"/>
</dbReference>
<proteinExistence type="predicted"/>
<dbReference type="Proteomes" id="UP000296049">
    <property type="component" value="Unassembled WGS sequence"/>
</dbReference>
<reference evidence="3" key="1">
    <citation type="journal article" date="2013" name="Nat. Genet.">
        <title>The duck genome and transcriptome provide insight into an avian influenza virus reservoir species.</title>
        <authorList>
            <person name="Huang Y."/>
            <person name="Li Y."/>
            <person name="Burt D.W."/>
            <person name="Chen H."/>
            <person name="Zhang Y."/>
            <person name="Qian W."/>
            <person name="Kim H."/>
            <person name="Gan S."/>
            <person name="Zhao Y."/>
            <person name="Li J."/>
            <person name="Yi K."/>
            <person name="Feng H."/>
            <person name="Zhu P."/>
            <person name="Li B."/>
            <person name="Liu Q."/>
            <person name="Fairley S."/>
            <person name="Magor K.E."/>
            <person name="Du Z."/>
            <person name="Hu X."/>
            <person name="Goodman L."/>
            <person name="Tafer H."/>
            <person name="Vignal A."/>
            <person name="Lee T."/>
            <person name="Kim K.W."/>
            <person name="Sheng Z."/>
            <person name="An Y."/>
            <person name="Searle S."/>
            <person name="Herrero J."/>
            <person name="Groenen M.A."/>
            <person name="Crooijmans R.P."/>
            <person name="Faraut T."/>
            <person name="Cai Q."/>
            <person name="Webster R.G."/>
            <person name="Aldridge J.R."/>
            <person name="Warren W.C."/>
            <person name="Bartschat S."/>
            <person name="Kehr S."/>
            <person name="Marz M."/>
            <person name="Stadler P.F."/>
            <person name="Smith J."/>
            <person name="Kraus R.H."/>
            <person name="Zhao Y."/>
            <person name="Ren L."/>
            <person name="Fei J."/>
            <person name="Morisson M."/>
            <person name="Kaiser P."/>
            <person name="Griffin D.K."/>
            <person name="Rao M."/>
            <person name="Pitel F."/>
            <person name="Wang J."/>
            <person name="Li N."/>
        </authorList>
    </citation>
    <scope>NUCLEOTIDE SEQUENCE [LARGE SCALE GENOMIC DNA]</scope>
</reference>
<evidence type="ECO:0000313" key="2">
    <source>
        <dbReference type="EMBL" id="EOB00381.1"/>
    </source>
</evidence>
<feature type="region of interest" description="Disordered" evidence="1">
    <location>
        <begin position="726"/>
        <end position="892"/>
    </location>
</feature>
<feature type="compositionally biased region" description="Polar residues" evidence="1">
    <location>
        <begin position="775"/>
        <end position="785"/>
    </location>
</feature>
<keyword evidence="3" id="KW-1185">Reference proteome</keyword>
<protein>
    <submittedName>
        <fullName evidence="2">Uncharacterized protein</fullName>
    </submittedName>
</protein>
<evidence type="ECO:0000313" key="3">
    <source>
        <dbReference type="Proteomes" id="UP000296049"/>
    </source>
</evidence>